<dbReference type="InterPro" id="IPR052184">
    <property type="entry name" value="SDR_enzymes"/>
</dbReference>
<dbReference type="AlphaFoldDB" id="A0A2A2PTZ5"/>
<dbReference type="Proteomes" id="UP000217830">
    <property type="component" value="Unassembled WGS sequence"/>
</dbReference>
<dbReference type="InterPro" id="IPR036291">
    <property type="entry name" value="NAD(P)-bd_dom_sf"/>
</dbReference>
<dbReference type="GO" id="GO:0016616">
    <property type="term" value="F:oxidoreductase activity, acting on the CH-OH group of donors, NAD or NADP as acceptor"/>
    <property type="evidence" value="ECO:0007669"/>
    <property type="project" value="TreeGrafter"/>
</dbReference>
<sequence length="236" mass="25127">MNSAFSMASLGDDYRALVIGASGAIGRAFCQQLSQDPRCAGVRELGRHTVPALDLEQPQSIASAAAELAAQAPYQLIVHAAGLLHRERIKPEKSYSAIEADALQAVFQVNALGPAMVLRHFLPLLDPQGAMALLSAKVGSIGDNRLGGWYAYRASKAALNMLIKTAAIELARTRPQSRLLSLHPGTVVSGLSQPFRGASSARPADVAAEQLLNLIDQLTPADSGQFFAYDGQRLPW</sequence>
<proteinExistence type="predicted"/>
<dbReference type="Gene3D" id="3.40.50.720">
    <property type="entry name" value="NAD(P)-binding Rossmann-like Domain"/>
    <property type="match status" value="1"/>
</dbReference>
<protein>
    <submittedName>
        <fullName evidence="1">Short-chain dehydrogenase</fullName>
    </submittedName>
</protein>
<comment type="caution">
    <text evidence="1">The sequence shown here is derived from an EMBL/GenBank/DDBJ whole genome shotgun (WGS) entry which is preliminary data.</text>
</comment>
<dbReference type="InterPro" id="IPR002347">
    <property type="entry name" value="SDR_fam"/>
</dbReference>
<dbReference type="EMBL" id="NRST01000001">
    <property type="protein sequence ID" value="PAW58910.1"/>
    <property type="molecule type" value="Genomic_DNA"/>
</dbReference>
<gene>
    <name evidence="1" type="ORF">CKQ80_27685</name>
</gene>
<evidence type="ECO:0000313" key="1">
    <source>
        <dbReference type="EMBL" id="PAW58910.1"/>
    </source>
</evidence>
<evidence type="ECO:0000313" key="2">
    <source>
        <dbReference type="Proteomes" id="UP000217830"/>
    </source>
</evidence>
<reference evidence="1 2" key="1">
    <citation type="submission" date="2017-08" db="EMBL/GenBank/DDBJ databases">
        <title>Draft Genome Sequence of Pseudomonas moraviensis TYU6, isolated from Taxus cuspidata by using PacBio Single-Molecule Real-Time Technology.</title>
        <authorList>
            <person name="Baek K.-H."/>
            <person name="Mishra A.K."/>
        </authorList>
    </citation>
    <scope>NUCLEOTIDE SEQUENCE [LARGE SCALE GENOMIC DNA]</scope>
    <source>
        <strain evidence="1 2">TYU6</strain>
    </source>
</reference>
<organism evidence="1 2">
    <name type="scientific">Pseudomonas moraviensis</name>
    <dbReference type="NCBI Taxonomy" id="321662"/>
    <lineage>
        <taxon>Bacteria</taxon>
        <taxon>Pseudomonadati</taxon>
        <taxon>Pseudomonadota</taxon>
        <taxon>Gammaproteobacteria</taxon>
        <taxon>Pseudomonadales</taxon>
        <taxon>Pseudomonadaceae</taxon>
        <taxon>Pseudomonas</taxon>
    </lineage>
</organism>
<accession>A0A2A2PTZ5</accession>
<dbReference type="PANTHER" id="PTHR45458">
    <property type="entry name" value="SHORT-CHAIN DEHYDROGENASE/REDUCTASE SDR"/>
    <property type="match status" value="1"/>
</dbReference>
<dbReference type="PRINTS" id="PR00081">
    <property type="entry name" value="GDHRDH"/>
</dbReference>
<dbReference type="Pfam" id="PF13561">
    <property type="entry name" value="adh_short_C2"/>
    <property type="match status" value="1"/>
</dbReference>
<dbReference type="SUPFAM" id="SSF51735">
    <property type="entry name" value="NAD(P)-binding Rossmann-fold domains"/>
    <property type="match status" value="1"/>
</dbReference>
<name>A0A2A2PTZ5_9PSED</name>
<dbReference type="RefSeq" id="WP_047294420.1">
    <property type="nucleotide sequence ID" value="NZ_NRSS01000004.1"/>
</dbReference>
<keyword evidence="2" id="KW-1185">Reference proteome</keyword>
<dbReference type="PANTHER" id="PTHR45458:SF1">
    <property type="entry name" value="SHORT CHAIN DEHYDROGENASE"/>
    <property type="match status" value="1"/>
</dbReference>